<gene>
    <name evidence="3" type="ORF">ACFYXQ_34460</name>
</gene>
<name>A0ABW6S9C3_9NOCA</name>
<dbReference type="PANTHER" id="PTHR31126:SF1">
    <property type="entry name" value="TYROSINE SPECIFIC PROTEIN PHOSPHATASES DOMAIN-CONTAINING PROTEIN"/>
    <property type="match status" value="1"/>
</dbReference>
<comment type="similarity">
    <text evidence="1">Belongs to the protein-tyrosine phosphatase family.</text>
</comment>
<keyword evidence="3" id="KW-0378">Hydrolase</keyword>
<evidence type="ECO:0000313" key="4">
    <source>
        <dbReference type="Proteomes" id="UP001601992"/>
    </source>
</evidence>
<comment type="caution">
    <text evidence="3">The sequence shown here is derived from an EMBL/GenBank/DDBJ whole genome shotgun (WGS) entry which is preliminary data.</text>
</comment>
<evidence type="ECO:0000256" key="1">
    <source>
        <dbReference type="ARBA" id="ARBA00009580"/>
    </source>
</evidence>
<dbReference type="PROSITE" id="PS50056">
    <property type="entry name" value="TYR_PHOSPHATASE_2"/>
    <property type="match status" value="1"/>
</dbReference>
<sequence>MTNDEMAVAGRALPLRGACNARDLGGLRTEDGRRVRRLRVLRSDALTELDDGDVSYLLRDCGLRSVIDLRAPTEAEADGRGPVADSVPVYHNIHIFGAGRLRLDLLQVAADGTMFDRYLEYLEHSPANIVEVLDLLAEAGNLPALVHCAAGKDRTGVVVALLLGVIGVRADDIVADYAATGVNVEALRARVQQARSARERSTDLAEVPAWVFAAEADTMRKLLAHFAVEHGGPAEWARRAGLGQAARQRLVDSLLEPADS</sequence>
<dbReference type="InterPro" id="IPR016130">
    <property type="entry name" value="Tyr_Pase_AS"/>
</dbReference>
<dbReference type="EMBL" id="JBIAQY010000015">
    <property type="protein sequence ID" value="MFF3572882.1"/>
    <property type="molecule type" value="Genomic_DNA"/>
</dbReference>
<dbReference type="Pfam" id="PF13350">
    <property type="entry name" value="Y_phosphatase3"/>
    <property type="match status" value="1"/>
</dbReference>
<proteinExistence type="inferred from homology"/>
<dbReference type="Gene3D" id="3.90.190.10">
    <property type="entry name" value="Protein tyrosine phosphatase superfamily"/>
    <property type="match status" value="1"/>
</dbReference>
<evidence type="ECO:0000313" key="3">
    <source>
        <dbReference type="EMBL" id="MFF3572882.1"/>
    </source>
</evidence>
<reference evidence="3 4" key="1">
    <citation type="submission" date="2024-10" db="EMBL/GenBank/DDBJ databases">
        <title>The Natural Products Discovery Center: Release of the First 8490 Sequenced Strains for Exploring Actinobacteria Biosynthetic Diversity.</title>
        <authorList>
            <person name="Kalkreuter E."/>
            <person name="Kautsar S.A."/>
            <person name="Yang D."/>
            <person name="Bader C.D."/>
            <person name="Teijaro C.N."/>
            <person name="Fluegel L."/>
            <person name="Davis C.M."/>
            <person name="Simpson J.R."/>
            <person name="Lauterbach L."/>
            <person name="Steele A.D."/>
            <person name="Gui C."/>
            <person name="Meng S."/>
            <person name="Li G."/>
            <person name="Viehrig K."/>
            <person name="Ye F."/>
            <person name="Su P."/>
            <person name="Kiefer A.F."/>
            <person name="Nichols A."/>
            <person name="Cepeda A.J."/>
            <person name="Yan W."/>
            <person name="Fan B."/>
            <person name="Jiang Y."/>
            <person name="Adhikari A."/>
            <person name="Zheng C.-J."/>
            <person name="Schuster L."/>
            <person name="Cowan T.M."/>
            <person name="Smanski M.J."/>
            <person name="Chevrette M.G."/>
            <person name="De Carvalho L.P.S."/>
            <person name="Shen B."/>
        </authorList>
    </citation>
    <scope>NUCLEOTIDE SEQUENCE [LARGE SCALE GENOMIC DNA]</scope>
    <source>
        <strain evidence="3 4">NPDC002593</strain>
    </source>
</reference>
<dbReference type="InterPro" id="IPR026893">
    <property type="entry name" value="Tyr/Ser_Pase_IphP-type"/>
</dbReference>
<dbReference type="PANTHER" id="PTHR31126">
    <property type="entry name" value="TYROSINE-PROTEIN PHOSPHATASE"/>
    <property type="match status" value="1"/>
</dbReference>
<protein>
    <submittedName>
        <fullName evidence="3">Tyrosine-protein phosphatase</fullName>
        <ecNumber evidence="3">3.1.3.48</ecNumber>
    </submittedName>
</protein>
<evidence type="ECO:0000259" key="2">
    <source>
        <dbReference type="PROSITE" id="PS50056"/>
    </source>
</evidence>
<dbReference type="SUPFAM" id="SSF52799">
    <property type="entry name" value="(Phosphotyrosine protein) phosphatases II"/>
    <property type="match status" value="1"/>
</dbReference>
<organism evidence="3 4">
    <name type="scientific">Nocardia jiangxiensis</name>
    <dbReference type="NCBI Taxonomy" id="282685"/>
    <lineage>
        <taxon>Bacteria</taxon>
        <taxon>Bacillati</taxon>
        <taxon>Actinomycetota</taxon>
        <taxon>Actinomycetes</taxon>
        <taxon>Mycobacteriales</taxon>
        <taxon>Nocardiaceae</taxon>
        <taxon>Nocardia</taxon>
    </lineage>
</organism>
<dbReference type="RefSeq" id="WP_387406208.1">
    <property type="nucleotide sequence ID" value="NZ_JBIAQY010000015.1"/>
</dbReference>
<feature type="domain" description="Tyrosine specific protein phosphatases" evidence="2">
    <location>
        <begin position="127"/>
        <end position="195"/>
    </location>
</feature>
<dbReference type="EC" id="3.1.3.48" evidence="3"/>
<dbReference type="Proteomes" id="UP001601992">
    <property type="component" value="Unassembled WGS sequence"/>
</dbReference>
<keyword evidence="4" id="KW-1185">Reference proteome</keyword>
<dbReference type="InterPro" id="IPR029021">
    <property type="entry name" value="Prot-tyrosine_phosphatase-like"/>
</dbReference>
<dbReference type="PROSITE" id="PS00383">
    <property type="entry name" value="TYR_PHOSPHATASE_1"/>
    <property type="match status" value="1"/>
</dbReference>
<accession>A0ABW6S9C3</accession>
<dbReference type="InterPro" id="IPR000387">
    <property type="entry name" value="Tyr_Pase_dom"/>
</dbReference>
<dbReference type="GO" id="GO:0004725">
    <property type="term" value="F:protein tyrosine phosphatase activity"/>
    <property type="evidence" value="ECO:0007669"/>
    <property type="project" value="UniProtKB-EC"/>
</dbReference>